<evidence type="ECO:0008006" key="5">
    <source>
        <dbReference type="Google" id="ProtNLM"/>
    </source>
</evidence>
<feature type="signal peptide" evidence="2">
    <location>
        <begin position="1"/>
        <end position="22"/>
    </location>
</feature>
<evidence type="ECO:0000313" key="3">
    <source>
        <dbReference type="EMBL" id="KAK1441961.1"/>
    </source>
</evidence>
<sequence length="101" mass="9319">MKASFSAFLLSLFLASKSSVFAEGTDGGSGTGTTTNAGTGTTTTTTTTPSGTGVGGSAGGSGQAAAAAAAAAKPAAGGDKEGFSYAVVSASILGSTIFVLA</sequence>
<dbReference type="EMBL" id="JAVEPI010000005">
    <property type="protein sequence ID" value="KAK1441961.1"/>
    <property type="molecule type" value="Genomic_DNA"/>
</dbReference>
<gene>
    <name evidence="3" type="ORF">BgAZ_502930</name>
</gene>
<evidence type="ECO:0000313" key="4">
    <source>
        <dbReference type="Proteomes" id="UP001230268"/>
    </source>
</evidence>
<comment type="caution">
    <text evidence="3">The sequence shown here is derived from an EMBL/GenBank/DDBJ whole genome shotgun (WGS) entry which is preliminary data.</text>
</comment>
<dbReference type="AlphaFoldDB" id="A0AAD8PDC6"/>
<proteinExistence type="predicted"/>
<feature type="region of interest" description="Disordered" evidence="1">
    <location>
        <begin position="22"/>
        <end position="61"/>
    </location>
</feature>
<accession>A0AAD8PDC6</accession>
<protein>
    <recommendedName>
        <fullName evidence="5">Merozoite surface protein 2</fullName>
    </recommendedName>
</protein>
<keyword evidence="2" id="KW-0732">Signal</keyword>
<evidence type="ECO:0000256" key="1">
    <source>
        <dbReference type="SAM" id="MobiDB-lite"/>
    </source>
</evidence>
<organism evidence="3 4">
    <name type="scientific">Babesia gibsoni</name>
    <dbReference type="NCBI Taxonomy" id="33632"/>
    <lineage>
        <taxon>Eukaryota</taxon>
        <taxon>Sar</taxon>
        <taxon>Alveolata</taxon>
        <taxon>Apicomplexa</taxon>
        <taxon>Aconoidasida</taxon>
        <taxon>Piroplasmida</taxon>
        <taxon>Babesiidae</taxon>
        <taxon>Babesia</taxon>
    </lineage>
</organism>
<evidence type="ECO:0000256" key="2">
    <source>
        <dbReference type="SAM" id="SignalP"/>
    </source>
</evidence>
<reference evidence="3" key="1">
    <citation type="submission" date="2023-08" db="EMBL/GenBank/DDBJ databases">
        <title>Draft sequence of the Babesia gibsoni genome.</title>
        <authorList>
            <person name="Yamagishi J.Y."/>
            <person name="Xuan X.X."/>
        </authorList>
    </citation>
    <scope>NUCLEOTIDE SEQUENCE</scope>
    <source>
        <strain evidence="3">Azabu</strain>
    </source>
</reference>
<feature type="chain" id="PRO_5042051519" description="Merozoite surface protein 2" evidence="2">
    <location>
        <begin position="23"/>
        <end position="101"/>
    </location>
</feature>
<name>A0AAD8PDC6_BABGI</name>
<dbReference type="Proteomes" id="UP001230268">
    <property type="component" value="Unassembled WGS sequence"/>
</dbReference>
<feature type="compositionally biased region" description="Low complexity" evidence="1">
    <location>
        <begin position="32"/>
        <end position="51"/>
    </location>
</feature>
<keyword evidence="4" id="KW-1185">Reference proteome</keyword>
<feature type="compositionally biased region" description="Gly residues" evidence="1">
    <location>
        <begin position="52"/>
        <end position="61"/>
    </location>
</feature>